<dbReference type="SUPFAM" id="SSF55729">
    <property type="entry name" value="Acyl-CoA N-acyltransferases (Nat)"/>
    <property type="match status" value="1"/>
</dbReference>
<protein>
    <submittedName>
        <fullName evidence="2">GCN5 family acetyltransferase</fullName>
    </submittedName>
</protein>
<dbReference type="AlphaFoldDB" id="A0A0M1P4K5"/>
<comment type="caution">
    <text evidence="2">The sequence shown here is derived from an EMBL/GenBank/DDBJ whole genome shotgun (WGS) entry which is preliminary data.</text>
</comment>
<dbReference type="GO" id="GO:0016747">
    <property type="term" value="F:acyltransferase activity, transferring groups other than amino-acyl groups"/>
    <property type="evidence" value="ECO:0007669"/>
    <property type="project" value="InterPro"/>
</dbReference>
<organism evidence="2 3">
    <name type="scientific">Paenibacillus solani</name>
    <dbReference type="NCBI Taxonomy" id="1705565"/>
    <lineage>
        <taxon>Bacteria</taxon>
        <taxon>Bacillati</taxon>
        <taxon>Bacillota</taxon>
        <taxon>Bacilli</taxon>
        <taxon>Bacillales</taxon>
        <taxon>Paenibacillaceae</taxon>
        <taxon>Paenibacillus</taxon>
    </lineage>
</organism>
<feature type="domain" description="N-acetyltransferase" evidence="1">
    <location>
        <begin position="15"/>
        <end position="175"/>
    </location>
</feature>
<keyword evidence="3" id="KW-1185">Reference proteome</keyword>
<dbReference type="CDD" id="cd04301">
    <property type="entry name" value="NAT_SF"/>
    <property type="match status" value="1"/>
</dbReference>
<evidence type="ECO:0000313" key="3">
    <source>
        <dbReference type="Proteomes" id="UP000036932"/>
    </source>
</evidence>
<dbReference type="InterPro" id="IPR016181">
    <property type="entry name" value="Acyl_CoA_acyltransferase"/>
</dbReference>
<dbReference type="EMBL" id="LIUT01000001">
    <property type="protein sequence ID" value="KOR88969.1"/>
    <property type="molecule type" value="Genomic_DNA"/>
</dbReference>
<dbReference type="OrthoDB" id="6382410at2"/>
<keyword evidence="2" id="KW-0808">Transferase</keyword>
<dbReference type="PROSITE" id="PS51186">
    <property type="entry name" value="GNAT"/>
    <property type="match status" value="1"/>
</dbReference>
<dbReference type="RefSeq" id="WP_054401964.1">
    <property type="nucleotide sequence ID" value="NZ_LIUT01000001.1"/>
</dbReference>
<reference evidence="3" key="1">
    <citation type="submission" date="2015-08" db="EMBL/GenBank/DDBJ databases">
        <title>Genome sequencing project for genomic taxonomy and phylogenomics of Bacillus-like bacteria.</title>
        <authorList>
            <person name="Liu B."/>
            <person name="Wang J."/>
            <person name="Zhu Y."/>
            <person name="Liu G."/>
            <person name="Chen Q."/>
            <person name="Chen Z."/>
            <person name="Lan J."/>
            <person name="Che J."/>
            <person name="Ge C."/>
            <person name="Shi H."/>
            <person name="Pan Z."/>
            <person name="Liu X."/>
        </authorList>
    </citation>
    <scope>NUCLEOTIDE SEQUENCE [LARGE SCALE GENOMIC DNA]</scope>
    <source>
        <strain evidence="3">FJAT-22460</strain>
    </source>
</reference>
<name>A0A0M1P4K5_9BACL</name>
<accession>A0A0M1P4K5</accession>
<evidence type="ECO:0000259" key="1">
    <source>
        <dbReference type="PROSITE" id="PS51186"/>
    </source>
</evidence>
<dbReference type="Pfam" id="PF00583">
    <property type="entry name" value="Acetyltransf_1"/>
    <property type="match status" value="1"/>
</dbReference>
<proteinExistence type="predicted"/>
<dbReference type="PATRIC" id="fig|1705565.3.peg.3353"/>
<dbReference type="InterPro" id="IPR000182">
    <property type="entry name" value="GNAT_dom"/>
</dbReference>
<dbReference type="Gene3D" id="3.40.630.30">
    <property type="match status" value="1"/>
</dbReference>
<dbReference type="Proteomes" id="UP000036932">
    <property type="component" value="Unassembled WGS sequence"/>
</dbReference>
<sequence>MGDAAASFSLPQGNFELRRAGAEQAEEMLNLLTEAAVVMEQQGHKQWHPSLFTLDLMNQYLTEREVYILWHEEKAAGMFTLQYGDPAYWGERDDPGYGYLHRLTVRFSYRGLGLGEKMLSFTESYLLSKGAKGFRLDCVSHLPTLNDYYQRQGFQFVAEQDMSGRKVNLYEKTFSP</sequence>
<gene>
    <name evidence="2" type="ORF">AM231_07185</name>
</gene>
<evidence type="ECO:0000313" key="2">
    <source>
        <dbReference type="EMBL" id="KOR88969.1"/>
    </source>
</evidence>